<organism evidence="1 2">
    <name type="scientific">Paenibacillus larvae subsp. larvae</name>
    <dbReference type="NCBI Taxonomy" id="147375"/>
    <lineage>
        <taxon>Bacteria</taxon>
        <taxon>Bacillati</taxon>
        <taxon>Bacillota</taxon>
        <taxon>Bacilli</taxon>
        <taxon>Bacillales</taxon>
        <taxon>Paenibacillaceae</taxon>
        <taxon>Paenibacillus</taxon>
    </lineage>
</organism>
<protein>
    <submittedName>
        <fullName evidence="1">Uncharacterized protein</fullName>
    </submittedName>
</protein>
<name>A0A6C0QQL7_9BACL</name>
<sequence>MAIKYNAHSILELFNSEPIVIDSEAEIYKYQINDKAGFELILYFSVYDQNVTVRLEHKGLENPIFDVEIKNVKEIKADREKLVFFKQEKYEPAIQVIISPSFMLDFSF</sequence>
<dbReference type="EMBL" id="CP019717">
    <property type="protein sequence ID" value="QHZ51035.1"/>
    <property type="molecule type" value="Genomic_DNA"/>
</dbReference>
<evidence type="ECO:0000313" key="1">
    <source>
        <dbReference type="EMBL" id="QHZ51035.1"/>
    </source>
</evidence>
<evidence type="ECO:0000313" key="2">
    <source>
        <dbReference type="Proteomes" id="UP000464330"/>
    </source>
</evidence>
<dbReference type="RefSeq" id="WP_172423145.1">
    <property type="nucleotide sequence ID" value="NZ_CP019717.1"/>
</dbReference>
<accession>A0A6C0QQL7</accession>
<dbReference type="AlphaFoldDB" id="A0A6C0QQL7"/>
<reference evidence="1 2" key="1">
    <citation type="journal article" date="2020" name="Int. J. Med. Microbiol.">
        <title>Discovery of Paenibacillus larvae ERIC V: Phenotypic and genomic comparison to genotypes ERIC I-IV reveal different inventories of virulence factors which correlate with epidemiological prevalences of American Foulbrood.</title>
        <authorList>
            <person name="Beims H."/>
            <person name="Bunk B."/>
            <person name="Erler S."/>
            <person name="Mohr K.I."/>
            <person name="Sproer C."/>
            <person name="Pradella S."/>
            <person name="Gunther G."/>
            <person name="Rohde M."/>
            <person name="von der Ohe W."/>
            <person name="Steinert M."/>
        </authorList>
    </citation>
    <scope>NUCLEOTIDE SEQUENCE [LARGE SCALE GENOMIC DNA]</scope>
    <source>
        <strain evidence="1">Eric_V</strain>
    </source>
</reference>
<proteinExistence type="predicted"/>
<dbReference type="Proteomes" id="UP000464330">
    <property type="component" value="Chromosome"/>
</dbReference>
<gene>
    <name evidence="1" type="ORF">ERICV_01885</name>
</gene>